<proteinExistence type="predicted"/>
<protein>
    <submittedName>
        <fullName evidence="2">Uncharacterized protein</fullName>
    </submittedName>
</protein>
<keyword evidence="1" id="KW-0812">Transmembrane</keyword>
<feature type="transmembrane region" description="Helical" evidence="1">
    <location>
        <begin position="33"/>
        <end position="53"/>
    </location>
</feature>
<keyword evidence="3" id="KW-1185">Reference proteome</keyword>
<name>A0A8T8XI01_ASPJA</name>
<reference evidence="2 3" key="1">
    <citation type="submission" date="2018-02" db="EMBL/GenBank/DDBJ databases">
        <title>The genomes of Aspergillus section Nigri reveals drivers in fungal speciation.</title>
        <authorList>
            <consortium name="DOE Joint Genome Institute"/>
            <person name="Vesth T.C."/>
            <person name="Nybo J."/>
            <person name="Theobald S."/>
            <person name="Brandl J."/>
            <person name="Frisvad J.C."/>
            <person name="Nielsen K.F."/>
            <person name="Lyhne E.K."/>
            <person name="Kogle M.E."/>
            <person name="Kuo A."/>
            <person name="Riley R."/>
            <person name="Clum A."/>
            <person name="Nolan M."/>
            <person name="Lipzen A."/>
            <person name="Salamov A."/>
            <person name="Henrissat B."/>
            <person name="Wiebenga A."/>
            <person name="De vries R.P."/>
            <person name="Grigoriev I.V."/>
            <person name="Mortensen U.H."/>
            <person name="Andersen M.R."/>
            <person name="Baker S.E."/>
        </authorList>
    </citation>
    <scope>NUCLEOTIDE SEQUENCE [LARGE SCALE GENOMIC DNA]</scope>
    <source>
        <strain evidence="2 3">CBS 114.51</strain>
    </source>
</reference>
<accession>A0A8T8XI01</accession>
<dbReference type="RefSeq" id="XP_025533605.1">
    <property type="nucleotide sequence ID" value="XM_025677811.1"/>
</dbReference>
<keyword evidence="1" id="KW-1133">Transmembrane helix</keyword>
<evidence type="ECO:0000313" key="2">
    <source>
        <dbReference type="EMBL" id="RAH87711.1"/>
    </source>
</evidence>
<dbReference type="EMBL" id="KZ824770">
    <property type="protein sequence ID" value="RAH87711.1"/>
    <property type="molecule type" value="Genomic_DNA"/>
</dbReference>
<dbReference type="AlphaFoldDB" id="A0A8T8XI01"/>
<gene>
    <name evidence="2" type="ORF">BO86DRAFT_9277</name>
</gene>
<sequence length="98" mass="10966">MTWHQELIVPHLYPYMVCEDYPDIYRTRVRLRLIAAAAVGAGAGAAGSLVMVMEMEKVWNNGRSSVLSKIHPTSSTLWESLPIGAHMDEIHKSQTQKS</sequence>
<dbReference type="GeneID" id="37181504"/>
<dbReference type="OrthoDB" id="10479146at2759"/>
<keyword evidence="1" id="KW-0472">Membrane</keyword>
<organism evidence="2 3">
    <name type="scientific">Aspergillus japonicus CBS 114.51</name>
    <dbReference type="NCBI Taxonomy" id="1448312"/>
    <lineage>
        <taxon>Eukaryota</taxon>
        <taxon>Fungi</taxon>
        <taxon>Dikarya</taxon>
        <taxon>Ascomycota</taxon>
        <taxon>Pezizomycotina</taxon>
        <taxon>Eurotiomycetes</taxon>
        <taxon>Eurotiomycetidae</taxon>
        <taxon>Eurotiales</taxon>
        <taxon>Aspergillaceae</taxon>
        <taxon>Aspergillus</taxon>
        <taxon>Aspergillus subgen. Circumdati</taxon>
    </lineage>
</organism>
<dbReference type="Proteomes" id="UP000249497">
    <property type="component" value="Unassembled WGS sequence"/>
</dbReference>
<evidence type="ECO:0000313" key="3">
    <source>
        <dbReference type="Proteomes" id="UP000249497"/>
    </source>
</evidence>
<evidence type="ECO:0000256" key="1">
    <source>
        <dbReference type="SAM" id="Phobius"/>
    </source>
</evidence>